<evidence type="ECO:0000259" key="2">
    <source>
        <dbReference type="Pfam" id="PF12770"/>
    </source>
</evidence>
<evidence type="ECO:0000256" key="1">
    <source>
        <dbReference type="SAM" id="MobiDB-lite"/>
    </source>
</evidence>
<dbReference type="EMBL" id="CP060789">
    <property type="protein sequence ID" value="QNP54786.1"/>
    <property type="molecule type" value="Genomic_DNA"/>
</dbReference>
<protein>
    <submittedName>
        <fullName evidence="3">CHAT domain-containing protein</fullName>
    </submittedName>
</protein>
<feature type="compositionally biased region" description="Polar residues" evidence="1">
    <location>
        <begin position="361"/>
        <end position="376"/>
    </location>
</feature>
<dbReference type="Proteomes" id="UP000516117">
    <property type="component" value="Chromosome"/>
</dbReference>
<evidence type="ECO:0000313" key="4">
    <source>
        <dbReference type="Proteomes" id="UP000516117"/>
    </source>
</evidence>
<proteinExistence type="predicted"/>
<dbReference type="AlphaFoldDB" id="A0A7H0H2M0"/>
<dbReference type="Pfam" id="PF12770">
    <property type="entry name" value="CHAT"/>
    <property type="match status" value="1"/>
</dbReference>
<accession>A0A7H0H2M0</accession>
<dbReference type="KEGG" id="tdf:H9L22_10785"/>
<evidence type="ECO:0000313" key="3">
    <source>
        <dbReference type="EMBL" id="QNP54786.1"/>
    </source>
</evidence>
<feature type="domain" description="CHAT" evidence="2">
    <location>
        <begin position="66"/>
        <end position="293"/>
    </location>
</feature>
<feature type="region of interest" description="Disordered" evidence="1">
    <location>
        <begin position="338"/>
        <end position="389"/>
    </location>
</feature>
<name>A0A7H0H2M0_9ACTN</name>
<dbReference type="RefSeq" id="WP_187719922.1">
    <property type="nucleotide sequence ID" value="NZ_BAABBL010000018.1"/>
</dbReference>
<sequence>MAERQVVQIVGDGVTGRWVTWRWGGQGRTGGVGEVPEAARVTDRLRAALVVDGALTDRAAESELMTDLGMALLPAPLREQLLGAAHTGQHVEVRVAPSPSAAAVPWGLLVLSERGTRLLDVADVSWIAPLLPRDVSEPAGRASWADARSLPSLHILDPAQDTMGRVLEPGRPVAVAGQVGGAVVRGTRFGAVDLAEALAGGLSRLFLLGHCVTSRTAASTGFVLSDSDGAWPVPLDAATLLRAPERWPMPPRVAVVACASGVDMADHEPFGLATALLHAGAEAVQATLWTLPTDQGLRRADPASGPAFTRLAEAIDRAQLADDPVQALCSWQRGRLAEWRRPPSPGTSPLETSPLVWGSAMTMTAPSRRLGQQNRHSPPLPIDDTPPSM</sequence>
<reference evidence="3 4" key="1">
    <citation type="submission" date="2020-08" db="EMBL/GenBank/DDBJ databases">
        <title>Genome sequence of Tessaracoccus defluvii JCM 17540T.</title>
        <authorList>
            <person name="Hyun D.-W."/>
            <person name="Bae J.-W."/>
        </authorList>
    </citation>
    <scope>NUCLEOTIDE SEQUENCE [LARGE SCALE GENOMIC DNA]</scope>
    <source>
        <strain evidence="3 4">JCM 17540</strain>
    </source>
</reference>
<dbReference type="InterPro" id="IPR024983">
    <property type="entry name" value="CHAT_dom"/>
</dbReference>
<gene>
    <name evidence="3" type="ORF">H9L22_10785</name>
</gene>
<organism evidence="3 4">
    <name type="scientific">Tessaracoccus defluvii</name>
    <dbReference type="NCBI Taxonomy" id="1285901"/>
    <lineage>
        <taxon>Bacteria</taxon>
        <taxon>Bacillati</taxon>
        <taxon>Actinomycetota</taxon>
        <taxon>Actinomycetes</taxon>
        <taxon>Propionibacteriales</taxon>
        <taxon>Propionibacteriaceae</taxon>
        <taxon>Tessaracoccus</taxon>
    </lineage>
</organism>
<keyword evidence="4" id="KW-1185">Reference proteome</keyword>